<keyword evidence="1" id="KW-0677">Repeat</keyword>
<reference evidence="3 4" key="1">
    <citation type="submission" date="2017-07" db="EMBL/GenBank/DDBJ databases">
        <title>An improved, manually edited Actinidia chinensis var. chinensis (kiwifruit) genome highlights the challenges associated with draft genomes and gene prediction in plants.</title>
        <authorList>
            <person name="Pilkington S."/>
            <person name="Crowhurst R."/>
            <person name="Hilario E."/>
            <person name="Nardozza S."/>
            <person name="Fraser L."/>
            <person name="Peng Y."/>
            <person name="Gunaseelan K."/>
            <person name="Simpson R."/>
            <person name="Tahir J."/>
            <person name="Deroles S."/>
            <person name="Templeton K."/>
            <person name="Luo Z."/>
            <person name="Davy M."/>
            <person name="Cheng C."/>
            <person name="Mcneilage M."/>
            <person name="Scaglione D."/>
            <person name="Liu Y."/>
            <person name="Zhang Q."/>
            <person name="Datson P."/>
            <person name="De Silva N."/>
            <person name="Gardiner S."/>
            <person name="Bassett H."/>
            <person name="Chagne D."/>
            <person name="Mccallum J."/>
            <person name="Dzierzon H."/>
            <person name="Deng C."/>
            <person name="Wang Y.-Y."/>
            <person name="Barron N."/>
            <person name="Manako K."/>
            <person name="Bowen J."/>
            <person name="Foster T."/>
            <person name="Erridge Z."/>
            <person name="Tiffin H."/>
            <person name="Waite C."/>
            <person name="Davies K."/>
            <person name="Grierson E."/>
            <person name="Laing W."/>
            <person name="Kirk R."/>
            <person name="Chen X."/>
            <person name="Wood M."/>
            <person name="Montefiori M."/>
            <person name="Brummell D."/>
            <person name="Schwinn K."/>
            <person name="Catanach A."/>
            <person name="Fullerton C."/>
            <person name="Li D."/>
            <person name="Meiyalaghan S."/>
            <person name="Nieuwenhuizen N."/>
            <person name="Read N."/>
            <person name="Prakash R."/>
            <person name="Hunter D."/>
            <person name="Zhang H."/>
            <person name="Mckenzie M."/>
            <person name="Knabel M."/>
            <person name="Harris A."/>
            <person name="Allan A."/>
            <person name="Chen A."/>
            <person name="Janssen B."/>
            <person name="Plunkett B."/>
            <person name="Dwamena C."/>
            <person name="Voogd C."/>
            <person name="Leif D."/>
            <person name="Lafferty D."/>
            <person name="Souleyre E."/>
            <person name="Varkonyi-Gasic E."/>
            <person name="Gambi F."/>
            <person name="Hanley J."/>
            <person name="Yao J.-L."/>
            <person name="Cheung J."/>
            <person name="David K."/>
            <person name="Warren B."/>
            <person name="Marsh K."/>
            <person name="Snowden K."/>
            <person name="Lin-Wang K."/>
            <person name="Brian L."/>
            <person name="Martinez-Sanchez M."/>
            <person name="Wang M."/>
            <person name="Ileperuma N."/>
            <person name="Macnee N."/>
            <person name="Campin R."/>
            <person name="Mcatee P."/>
            <person name="Drummond R."/>
            <person name="Espley R."/>
            <person name="Ireland H."/>
            <person name="Wu R."/>
            <person name="Atkinson R."/>
            <person name="Karunairetnam S."/>
            <person name="Bulley S."/>
            <person name="Chunkath S."/>
            <person name="Hanley Z."/>
            <person name="Storey R."/>
            <person name="Thrimawithana A."/>
            <person name="Thomson S."/>
            <person name="David C."/>
            <person name="Testolin R."/>
        </authorList>
    </citation>
    <scope>NUCLEOTIDE SEQUENCE [LARGE SCALE GENOMIC DNA]</scope>
    <source>
        <strain evidence="4">cv. Red5</strain>
        <tissue evidence="3">Young leaf</tissue>
    </source>
</reference>
<dbReference type="GO" id="GO:0003723">
    <property type="term" value="F:RNA binding"/>
    <property type="evidence" value="ECO:0007669"/>
    <property type="project" value="InterPro"/>
</dbReference>
<feature type="repeat" description="PPR" evidence="2">
    <location>
        <begin position="211"/>
        <end position="245"/>
    </location>
</feature>
<dbReference type="Pfam" id="PF01535">
    <property type="entry name" value="PPR"/>
    <property type="match status" value="2"/>
</dbReference>
<evidence type="ECO:0000313" key="4">
    <source>
        <dbReference type="Proteomes" id="UP000241394"/>
    </source>
</evidence>
<reference evidence="4" key="2">
    <citation type="journal article" date="2018" name="BMC Genomics">
        <title>A manually annotated Actinidia chinensis var. chinensis (kiwifruit) genome highlights the challenges associated with draft genomes and gene prediction in plants.</title>
        <authorList>
            <person name="Pilkington S.M."/>
            <person name="Crowhurst R."/>
            <person name="Hilario E."/>
            <person name="Nardozza S."/>
            <person name="Fraser L."/>
            <person name="Peng Y."/>
            <person name="Gunaseelan K."/>
            <person name="Simpson R."/>
            <person name="Tahir J."/>
            <person name="Deroles S.C."/>
            <person name="Templeton K."/>
            <person name="Luo Z."/>
            <person name="Davy M."/>
            <person name="Cheng C."/>
            <person name="McNeilage M."/>
            <person name="Scaglione D."/>
            <person name="Liu Y."/>
            <person name="Zhang Q."/>
            <person name="Datson P."/>
            <person name="De Silva N."/>
            <person name="Gardiner S.E."/>
            <person name="Bassett H."/>
            <person name="Chagne D."/>
            <person name="McCallum J."/>
            <person name="Dzierzon H."/>
            <person name="Deng C."/>
            <person name="Wang Y.Y."/>
            <person name="Barron L."/>
            <person name="Manako K."/>
            <person name="Bowen J."/>
            <person name="Foster T.M."/>
            <person name="Erridge Z.A."/>
            <person name="Tiffin H."/>
            <person name="Waite C.N."/>
            <person name="Davies K.M."/>
            <person name="Grierson E.P."/>
            <person name="Laing W.A."/>
            <person name="Kirk R."/>
            <person name="Chen X."/>
            <person name="Wood M."/>
            <person name="Montefiori M."/>
            <person name="Brummell D.A."/>
            <person name="Schwinn K.E."/>
            <person name="Catanach A."/>
            <person name="Fullerton C."/>
            <person name="Li D."/>
            <person name="Meiyalaghan S."/>
            <person name="Nieuwenhuizen N."/>
            <person name="Read N."/>
            <person name="Prakash R."/>
            <person name="Hunter D."/>
            <person name="Zhang H."/>
            <person name="McKenzie M."/>
            <person name="Knabel M."/>
            <person name="Harris A."/>
            <person name="Allan A.C."/>
            <person name="Gleave A."/>
            <person name="Chen A."/>
            <person name="Janssen B.J."/>
            <person name="Plunkett B."/>
            <person name="Ampomah-Dwamena C."/>
            <person name="Voogd C."/>
            <person name="Leif D."/>
            <person name="Lafferty D."/>
            <person name="Souleyre E.J.F."/>
            <person name="Varkonyi-Gasic E."/>
            <person name="Gambi F."/>
            <person name="Hanley J."/>
            <person name="Yao J.L."/>
            <person name="Cheung J."/>
            <person name="David K.M."/>
            <person name="Warren B."/>
            <person name="Marsh K."/>
            <person name="Snowden K.C."/>
            <person name="Lin-Wang K."/>
            <person name="Brian L."/>
            <person name="Martinez-Sanchez M."/>
            <person name="Wang M."/>
            <person name="Ileperuma N."/>
            <person name="Macnee N."/>
            <person name="Campin R."/>
            <person name="McAtee P."/>
            <person name="Drummond R.S.M."/>
            <person name="Espley R.V."/>
            <person name="Ireland H.S."/>
            <person name="Wu R."/>
            <person name="Atkinson R.G."/>
            <person name="Karunairetnam S."/>
            <person name="Bulley S."/>
            <person name="Chunkath S."/>
            <person name="Hanley Z."/>
            <person name="Storey R."/>
            <person name="Thrimawithana A.H."/>
            <person name="Thomson S."/>
            <person name="David C."/>
            <person name="Testolin R."/>
            <person name="Huang H."/>
            <person name="Hellens R.P."/>
            <person name="Schaffer R.J."/>
        </authorList>
    </citation>
    <scope>NUCLEOTIDE SEQUENCE [LARGE SCALE GENOMIC DNA]</scope>
    <source>
        <strain evidence="4">cv. Red5</strain>
    </source>
</reference>
<protein>
    <submittedName>
        <fullName evidence="3">Pentatricopeptide repeat-containing protein</fullName>
    </submittedName>
</protein>
<dbReference type="FunCoup" id="A0A2R6R2J2">
    <property type="interactions" value="480"/>
</dbReference>
<accession>A0A2R6R2J2</accession>
<dbReference type="STRING" id="1590841.A0A2R6R2J2"/>
<dbReference type="PROSITE" id="PS51375">
    <property type="entry name" value="PPR"/>
    <property type="match status" value="5"/>
</dbReference>
<evidence type="ECO:0000256" key="2">
    <source>
        <dbReference type="PROSITE-ProRule" id="PRU00708"/>
    </source>
</evidence>
<dbReference type="InterPro" id="IPR011990">
    <property type="entry name" value="TPR-like_helical_dom_sf"/>
</dbReference>
<dbReference type="Pfam" id="PF13041">
    <property type="entry name" value="PPR_2"/>
    <property type="match status" value="3"/>
</dbReference>
<dbReference type="AlphaFoldDB" id="A0A2R6R2J2"/>
<dbReference type="GO" id="GO:0099402">
    <property type="term" value="P:plant organ development"/>
    <property type="evidence" value="ECO:0007669"/>
    <property type="project" value="UniProtKB-ARBA"/>
</dbReference>
<dbReference type="Gene3D" id="1.25.40.10">
    <property type="entry name" value="Tetratricopeptide repeat domain"/>
    <property type="match status" value="4"/>
</dbReference>
<feature type="repeat" description="PPR" evidence="2">
    <location>
        <begin position="413"/>
        <end position="447"/>
    </location>
</feature>
<feature type="repeat" description="PPR" evidence="2">
    <location>
        <begin position="81"/>
        <end position="111"/>
    </location>
</feature>
<sequence>MNPFLSKAHSLHTKSLSFYSNLIDHCLSSKSLDFCKLIHAQLVKVGFNTHTFLGNRCIDLYSKVGTVSDALKAFDDIDNKSVISWNICLRVYVKSGNLESARNLFDEMPERDVVSWNSMMSGYASNGYLGNSLEVWGEMRNAGMRPNEFTFSILASSVTSACHGKQIHGSMMRSGVNLSNVIVGNSFIDMYGMLGLMDYALGVFLTMEEVDVISWNSLISGCCKSGHGVLALNQFCLMLSLGYSPDEFTISTVITVCTNLRYLEKGKQYFAFCLKIGFLSNTTVSSAAIDLFSKCNRLEDSIKLFEEISISDSVVCNSMISSYARHGFGEDALQLFVFSFRENLRPTEFTISSVLSSASSLLPDEQGTQLHSLVVKLGMESDAVIASSLVEMYAKYGLIDTSMKVFAEIDLKDLISWNTMILGLTQNGRVSETLELFMEMLSKGLQPDRITLVGVLLACSYGCFVDEGMSVFSSMETAYGVIPRDEHYLCVVDMMIRADRLKQAIDIIEGMPHEPSPLIWESILRGCGADGDLKLIEIVAERLIEHDAQSSLPYLVLARAYEMRGRWESMVRVSKAMTQSSAKKVSGCSWIGIRNHMFVFKENHLLHNDESGIYSILGLLVWEMGIEGSLYHQYENVITKGDEVN</sequence>
<organism evidence="3 4">
    <name type="scientific">Actinidia chinensis var. chinensis</name>
    <name type="common">Chinese soft-hair kiwi</name>
    <dbReference type="NCBI Taxonomy" id="1590841"/>
    <lineage>
        <taxon>Eukaryota</taxon>
        <taxon>Viridiplantae</taxon>
        <taxon>Streptophyta</taxon>
        <taxon>Embryophyta</taxon>
        <taxon>Tracheophyta</taxon>
        <taxon>Spermatophyta</taxon>
        <taxon>Magnoliopsida</taxon>
        <taxon>eudicotyledons</taxon>
        <taxon>Gunneridae</taxon>
        <taxon>Pentapetalae</taxon>
        <taxon>asterids</taxon>
        <taxon>Ericales</taxon>
        <taxon>Actinidiaceae</taxon>
        <taxon>Actinidia</taxon>
    </lineage>
</organism>
<evidence type="ECO:0000313" key="3">
    <source>
        <dbReference type="EMBL" id="PSS19464.1"/>
    </source>
</evidence>
<dbReference type="InParanoid" id="A0A2R6R2J2"/>
<feature type="repeat" description="PPR" evidence="2">
    <location>
        <begin position="312"/>
        <end position="346"/>
    </location>
</feature>
<dbReference type="FunFam" id="1.25.40.10:FF:000158">
    <property type="entry name" value="pentatricopeptide repeat-containing protein At2g33680"/>
    <property type="match status" value="1"/>
</dbReference>
<dbReference type="GO" id="GO:0009451">
    <property type="term" value="P:RNA modification"/>
    <property type="evidence" value="ECO:0007669"/>
    <property type="project" value="InterPro"/>
</dbReference>
<dbReference type="Pfam" id="PF20431">
    <property type="entry name" value="E_motif"/>
    <property type="match status" value="1"/>
</dbReference>
<dbReference type="Gramene" id="PSS19464">
    <property type="protein sequence ID" value="PSS19464"/>
    <property type="gene ID" value="CEY00_Acc11554"/>
</dbReference>
<gene>
    <name evidence="3" type="ORF">CEY00_Acc11554</name>
</gene>
<name>A0A2R6R2J2_ACTCC</name>
<dbReference type="OMA" id="CKSGHED"/>
<dbReference type="EMBL" id="NKQK01000010">
    <property type="protein sequence ID" value="PSS19464.1"/>
    <property type="molecule type" value="Genomic_DNA"/>
</dbReference>
<dbReference type="InterPro" id="IPR002885">
    <property type="entry name" value="PPR_rpt"/>
</dbReference>
<comment type="caution">
    <text evidence="3">The sequence shown here is derived from an EMBL/GenBank/DDBJ whole genome shotgun (WGS) entry which is preliminary data.</text>
</comment>
<keyword evidence="4" id="KW-1185">Reference proteome</keyword>
<dbReference type="NCBIfam" id="TIGR00756">
    <property type="entry name" value="PPR"/>
    <property type="match status" value="5"/>
</dbReference>
<dbReference type="FunFam" id="1.25.40.10:FF:000442">
    <property type="entry name" value="Pentatricopeptide repeat-containing protein At3g49710"/>
    <property type="match status" value="1"/>
</dbReference>
<dbReference type="OrthoDB" id="1855397at2759"/>
<dbReference type="Proteomes" id="UP000241394">
    <property type="component" value="Chromosome LG10"/>
</dbReference>
<feature type="repeat" description="PPR" evidence="2">
    <location>
        <begin position="112"/>
        <end position="146"/>
    </location>
</feature>
<dbReference type="InterPro" id="IPR046848">
    <property type="entry name" value="E_motif"/>
</dbReference>
<proteinExistence type="predicted"/>
<dbReference type="InterPro" id="IPR046960">
    <property type="entry name" value="PPR_At4g14850-like_plant"/>
</dbReference>
<dbReference type="PANTHER" id="PTHR47926">
    <property type="entry name" value="PENTATRICOPEPTIDE REPEAT-CONTAINING PROTEIN"/>
    <property type="match status" value="1"/>
</dbReference>
<dbReference type="PANTHER" id="PTHR47926:SF479">
    <property type="entry name" value="PENTACOTRIPEPTIDE-REPEAT REGION OF PRORP DOMAIN-CONTAINING PROTEIN"/>
    <property type="match status" value="1"/>
</dbReference>
<evidence type="ECO:0000256" key="1">
    <source>
        <dbReference type="ARBA" id="ARBA00022737"/>
    </source>
</evidence>